<keyword evidence="4 5" id="KW-0472">Membrane</keyword>
<protein>
    <recommendedName>
        <fullName evidence="6">Ion transport domain-containing protein</fullName>
    </recommendedName>
</protein>
<name>A0A918LJ81_9PSEU</name>
<dbReference type="EMBL" id="BMRB01000008">
    <property type="protein sequence ID" value="GGS55865.1"/>
    <property type="molecule type" value="Genomic_DNA"/>
</dbReference>
<feature type="domain" description="Ion transport" evidence="6">
    <location>
        <begin position="18"/>
        <end position="111"/>
    </location>
</feature>
<organism evidence="7 8">
    <name type="scientific">Actinokineospora fastidiosa</name>
    <dbReference type="NCBI Taxonomy" id="1816"/>
    <lineage>
        <taxon>Bacteria</taxon>
        <taxon>Bacillati</taxon>
        <taxon>Actinomycetota</taxon>
        <taxon>Actinomycetes</taxon>
        <taxon>Pseudonocardiales</taxon>
        <taxon>Pseudonocardiaceae</taxon>
        <taxon>Actinokineospora</taxon>
    </lineage>
</organism>
<reference evidence="7" key="1">
    <citation type="journal article" date="2014" name="Int. J. Syst. Evol. Microbiol.">
        <title>Complete genome sequence of Corynebacterium casei LMG S-19264T (=DSM 44701T), isolated from a smear-ripened cheese.</title>
        <authorList>
            <consortium name="US DOE Joint Genome Institute (JGI-PGF)"/>
            <person name="Walter F."/>
            <person name="Albersmeier A."/>
            <person name="Kalinowski J."/>
            <person name="Ruckert C."/>
        </authorList>
    </citation>
    <scope>NUCLEOTIDE SEQUENCE</scope>
    <source>
        <strain evidence="7">JCM 3276</strain>
    </source>
</reference>
<feature type="transmembrane region" description="Helical" evidence="5">
    <location>
        <begin position="20"/>
        <end position="37"/>
    </location>
</feature>
<dbReference type="AlphaFoldDB" id="A0A918LJ81"/>
<evidence type="ECO:0000256" key="5">
    <source>
        <dbReference type="SAM" id="Phobius"/>
    </source>
</evidence>
<keyword evidence="3 5" id="KW-1133">Transmembrane helix</keyword>
<comment type="caution">
    <text evidence="7">The sequence shown here is derived from an EMBL/GenBank/DDBJ whole genome shotgun (WGS) entry which is preliminary data.</text>
</comment>
<evidence type="ECO:0000256" key="4">
    <source>
        <dbReference type="ARBA" id="ARBA00023136"/>
    </source>
</evidence>
<evidence type="ECO:0000313" key="8">
    <source>
        <dbReference type="Proteomes" id="UP000660680"/>
    </source>
</evidence>
<evidence type="ECO:0000313" key="7">
    <source>
        <dbReference type="EMBL" id="GGS55865.1"/>
    </source>
</evidence>
<dbReference type="SUPFAM" id="SSF81324">
    <property type="entry name" value="Voltage-gated potassium channels"/>
    <property type="match status" value="1"/>
</dbReference>
<comment type="subcellular location">
    <subcellularLocation>
        <location evidence="1">Membrane</location>
        <topology evidence="1">Multi-pass membrane protein</topology>
    </subcellularLocation>
</comment>
<dbReference type="GO" id="GO:0005216">
    <property type="term" value="F:monoatomic ion channel activity"/>
    <property type="evidence" value="ECO:0007669"/>
    <property type="project" value="InterPro"/>
</dbReference>
<evidence type="ECO:0000256" key="2">
    <source>
        <dbReference type="ARBA" id="ARBA00022692"/>
    </source>
</evidence>
<keyword evidence="8" id="KW-1185">Reference proteome</keyword>
<gene>
    <name evidence="7" type="ORF">GCM10010171_58510</name>
</gene>
<evidence type="ECO:0000259" key="6">
    <source>
        <dbReference type="Pfam" id="PF00520"/>
    </source>
</evidence>
<evidence type="ECO:0000256" key="3">
    <source>
        <dbReference type="ARBA" id="ARBA00022989"/>
    </source>
</evidence>
<accession>A0A918LJ81</accession>
<evidence type="ECO:0000256" key="1">
    <source>
        <dbReference type="ARBA" id="ARBA00004141"/>
    </source>
</evidence>
<sequence length="263" mass="29708">MVVSLTGSPKKLRVSLDDWLMMALAVVSVGLLAYRAFFDPPPHVAETIVRIDWGFCAVFLIEFLWRWRAARFQARFLRVNWYDVVGMVPVAHLAFRSFRLLRAVRIAVVLTRLSRPVNRSVGEELAYRALGRFGGALIDPVVDLIKKPLTVAVLDEVVSVLRTGHYARNVAAALEENRTEIRAMVLEKIKQDRQAGRLSILPFHDEIVGTVTDTVLRVVLEMLADPRTDELISDLLRENIDQIRRSVRAGDHRDLPDPSPPGL</sequence>
<proteinExistence type="predicted"/>
<dbReference type="GO" id="GO:0016020">
    <property type="term" value="C:membrane"/>
    <property type="evidence" value="ECO:0007669"/>
    <property type="project" value="UniProtKB-SubCell"/>
</dbReference>
<dbReference type="InterPro" id="IPR005821">
    <property type="entry name" value="Ion_trans_dom"/>
</dbReference>
<reference evidence="7" key="2">
    <citation type="submission" date="2020-09" db="EMBL/GenBank/DDBJ databases">
        <authorList>
            <person name="Sun Q."/>
            <person name="Ohkuma M."/>
        </authorList>
    </citation>
    <scope>NUCLEOTIDE SEQUENCE</scope>
    <source>
        <strain evidence="7">JCM 3276</strain>
    </source>
</reference>
<dbReference type="RefSeq" id="WP_189213833.1">
    <property type="nucleotide sequence ID" value="NZ_BMRB01000008.1"/>
</dbReference>
<keyword evidence="2 5" id="KW-0812">Transmembrane</keyword>
<dbReference type="Pfam" id="PF00520">
    <property type="entry name" value="Ion_trans"/>
    <property type="match status" value="1"/>
</dbReference>
<dbReference type="Gene3D" id="1.20.120.350">
    <property type="entry name" value="Voltage-gated potassium channels. Chain C"/>
    <property type="match status" value="1"/>
</dbReference>
<dbReference type="Proteomes" id="UP000660680">
    <property type="component" value="Unassembled WGS sequence"/>
</dbReference>
<dbReference type="InterPro" id="IPR027359">
    <property type="entry name" value="Volt_channel_dom_sf"/>
</dbReference>
<feature type="transmembrane region" description="Helical" evidence="5">
    <location>
        <begin position="49"/>
        <end position="67"/>
    </location>
</feature>